<dbReference type="Proteomes" id="UP001162501">
    <property type="component" value="Chromosome 21"/>
</dbReference>
<dbReference type="EMBL" id="OX596105">
    <property type="protein sequence ID" value="CAI9701210.1"/>
    <property type="molecule type" value="Genomic_DNA"/>
</dbReference>
<protein>
    <submittedName>
        <fullName evidence="1">Uncharacterized protein</fullName>
    </submittedName>
</protein>
<accession>A0ACB0EKN4</accession>
<evidence type="ECO:0000313" key="1">
    <source>
        <dbReference type="EMBL" id="CAI9701210.1"/>
    </source>
</evidence>
<sequence>MAPRASSLRRRRRRYLGAGTTKSQAAQRLRPPRRKSRPFPQLIGSSSGAHRLTSPGYLGRLGAREGEWKTSPHFRPGFTTLPSRGRDSLFGGRPLALVPAS</sequence>
<name>A0ACB0EKN4_RANTA</name>
<organism evidence="1 2">
    <name type="scientific">Rangifer tarandus platyrhynchus</name>
    <name type="common">Svalbard reindeer</name>
    <dbReference type="NCBI Taxonomy" id="3082113"/>
    <lineage>
        <taxon>Eukaryota</taxon>
        <taxon>Metazoa</taxon>
        <taxon>Chordata</taxon>
        <taxon>Craniata</taxon>
        <taxon>Vertebrata</taxon>
        <taxon>Euteleostomi</taxon>
        <taxon>Mammalia</taxon>
        <taxon>Eutheria</taxon>
        <taxon>Laurasiatheria</taxon>
        <taxon>Artiodactyla</taxon>
        <taxon>Ruminantia</taxon>
        <taxon>Pecora</taxon>
        <taxon>Cervidae</taxon>
        <taxon>Odocoileinae</taxon>
        <taxon>Rangifer</taxon>
    </lineage>
</organism>
<gene>
    <name evidence="1" type="ORF">MRATA1EN3_LOCUS12423</name>
</gene>
<reference evidence="1" key="1">
    <citation type="submission" date="2023-05" db="EMBL/GenBank/DDBJ databases">
        <authorList>
            <consortium name="ELIXIR-Norway"/>
        </authorList>
    </citation>
    <scope>NUCLEOTIDE SEQUENCE</scope>
</reference>
<proteinExistence type="predicted"/>
<evidence type="ECO:0000313" key="2">
    <source>
        <dbReference type="Proteomes" id="UP001162501"/>
    </source>
</evidence>